<dbReference type="PANTHER" id="PTHR11545">
    <property type="entry name" value="RIBOSOMAL PROTEIN L13"/>
    <property type="match status" value="1"/>
</dbReference>
<evidence type="ECO:0000313" key="6">
    <source>
        <dbReference type="EMBL" id="CAF0719277.1"/>
    </source>
</evidence>
<dbReference type="FunFam" id="3.90.1180.10:FF:000002">
    <property type="entry name" value="60S ribosomal protein L16"/>
    <property type="match status" value="1"/>
</dbReference>
<dbReference type="HAMAP" id="MF_01366">
    <property type="entry name" value="Ribosomal_uL13"/>
    <property type="match status" value="1"/>
</dbReference>
<dbReference type="FunFam" id="6.10.250.3250:FF:000001">
    <property type="entry name" value="60S ribosomal protein L13a"/>
    <property type="match status" value="1"/>
</dbReference>
<accession>A0A813MMB1</accession>
<dbReference type="OrthoDB" id="1882297at2759"/>
<proteinExistence type="inferred from homology"/>
<dbReference type="GO" id="GO:0006412">
    <property type="term" value="P:translation"/>
    <property type="evidence" value="ECO:0007669"/>
    <property type="project" value="InterPro"/>
</dbReference>
<dbReference type="SUPFAM" id="SSF52161">
    <property type="entry name" value="Ribosomal protein L13"/>
    <property type="match status" value="1"/>
</dbReference>
<dbReference type="PANTHER" id="PTHR11545:SF3">
    <property type="entry name" value="LARGE RIBOSOMAL SUBUNIT PROTEIN UL13"/>
    <property type="match status" value="1"/>
</dbReference>
<dbReference type="InterPro" id="IPR036899">
    <property type="entry name" value="Ribosomal_uL13_sf"/>
</dbReference>
<evidence type="ECO:0000256" key="4">
    <source>
        <dbReference type="ARBA" id="ARBA00035201"/>
    </source>
</evidence>
<keyword evidence="7" id="KW-1185">Reference proteome</keyword>
<dbReference type="Proteomes" id="UP000663879">
    <property type="component" value="Unassembled WGS sequence"/>
</dbReference>
<comment type="similarity">
    <text evidence="1">Belongs to the universal ribosomal protein uL13 family.</text>
</comment>
<dbReference type="AlphaFoldDB" id="A0A813MMB1"/>
<comment type="caution">
    <text evidence="6">The sequence shown here is derived from an EMBL/GenBank/DDBJ whole genome shotgun (WGS) entry which is preliminary data.</text>
</comment>
<dbReference type="GO" id="GO:0003729">
    <property type="term" value="F:mRNA binding"/>
    <property type="evidence" value="ECO:0007669"/>
    <property type="project" value="TreeGrafter"/>
</dbReference>
<dbReference type="InterPro" id="IPR005755">
    <property type="entry name" value="Ribosomal_uL13_euk/arc"/>
</dbReference>
<reference evidence="6" key="1">
    <citation type="submission" date="2021-02" db="EMBL/GenBank/DDBJ databases">
        <authorList>
            <person name="Nowell W R."/>
        </authorList>
    </citation>
    <scope>NUCLEOTIDE SEQUENCE</scope>
    <source>
        <strain evidence="6">Ploen Becks lab</strain>
    </source>
</reference>
<keyword evidence="3" id="KW-0687">Ribonucleoprotein</keyword>
<dbReference type="EMBL" id="CAJNOC010000146">
    <property type="protein sequence ID" value="CAF0719277.1"/>
    <property type="molecule type" value="Genomic_DNA"/>
</dbReference>
<name>A0A813MMB1_9BILA</name>
<evidence type="ECO:0000256" key="1">
    <source>
        <dbReference type="ARBA" id="ARBA00006227"/>
    </source>
</evidence>
<dbReference type="GO" id="GO:0017148">
    <property type="term" value="P:negative regulation of translation"/>
    <property type="evidence" value="ECO:0007669"/>
    <property type="project" value="TreeGrafter"/>
</dbReference>
<dbReference type="Gene3D" id="3.90.1180.10">
    <property type="entry name" value="Ribosomal protein L13"/>
    <property type="match status" value="1"/>
</dbReference>
<protein>
    <recommendedName>
        <fullName evidence="4">Large ribosomal subunit protein uL13</fullName>
    </recommendedName>
    <alternativeName>
        <fullName evidence="5">60S ribosomal protein L13a</fullName>
    </alternativeName>
</protein>
<evidence type="ECO:0000256" key="3">
    <source>
        <dbReference type="ARBA" id="ARBA00023274"/>
    </source>
</evidence>
<dbReference type="Gene3D" id="6.10.250.3250">
    <property type="match status" value="1"/>
</dbReference>
<evidence type="ECO:0000256" key="2">
    <source>
        <dbReference type="ARBA" id="ARBA00022980"/>
    </source>
</evidence>
<gene>
    <name evidence="6" type="ORF">OXX778_LOCUS2031</name>
</gene>
<dbReference type="CDD" id="cd00392">
    <property type="entry name" value="Ribosomal_L13"/>
    <property type="match status" value="1"/>
</dbReference>
<organism evidence="6 7">
    <name type="scientific">Brachionus calyciflorus</name>
    <dbReference type="NCBI Taxonomy" id="104777"/>
    <lineage>
        <taxon>Eukaryota</taxon>
        <taxon>Metazoa</taxon>
        <taxon>Spiralia</taxon>
        <taxon>Gnathifera</taxon>
        <taxon>Rotifera</taxon>
        <taxon>Eurotatoria</taxon>
        <taxon>Monogononta</taxon>
        <taxon>Pseudotrocha</taxon>
        <taxon>Ploima</taxon>
        <taxon>Brachionidae</taxon>
        <taxon>Brachionus</taxon>
    </lineage>
</organism>
<dbReference type="InterPro" id="IPR005822">
    <property type="entry name" value="Ribosomal_uL13"/>
</dbReference>
<dbReference type="NCBIfam" id="TIGR01077">
    <property type="entry name" value="L13_A_E"/>
    <property type="match status" value="1"/>
</dbReference>
<evidence type="ECO:0000313" key="7">
    <source>
        <dbReference type="Proteomes" id="UP000663879"/>
    </source>
</evidence>
<dbReference type="Pfam" id="PF00572">
    <property type="entry name" value="Ribosomal_L13"/>
    <property type="match status" value="1"/>
</dbReference>
<evidence type="ECO:0000256" key="5">
    <source>
        <dbReference type="ARBA" id="ARBA00035367"/>
    </source>
</evidence>
<sequence>MGLSNKALVIDGRAHLIGRLAAVVAKTILQGQKVVVVRCEAINISGSFYRNKLKYLEFLRKRCNIQPSRGAFHFRAPGKIFWRTVRGMVPHKTKRGKEALQNLKCLEGIPAPYDKVKRMVVPSALRVLKLKPRRAFCELSRISHEVGWKYQDVISTLEAKRKVKSSLFYSRKTKDQSLRKKAAENLAQKLAPYQKVIESYGFN</sequence>
<dbReference type="GO" id="GO:0003735">
    <property type="term" value="F:structural constituent of ribosome"/>
    <property type="evidence" value="ECO:0007669"/>
    <property type="project" value="InterPro"/>
</dbReference>
<dbReference type="GO" id="GO:0022625">
    <property type="term" value="C:cytosolic large ribosomal subunit"/>
    <property type="evidence" value="ECO:0007669"/>
    <property type="project" value="TreeGrafter"/>
</dbReference>
<keyword evidence="2" id="KW-0689">Ribosomal protein</keyword>